<feature type="compositionally biased region" description="Low complexity" evidence="1">
    <location>
        <begin position="50"/>
        <end position="63"/>
    </location>
</feature>
<dbReference type="EMBL" id="PRDW01000008">
    <property type="protein sequence ID" value="PPB83385.1"/>
    <property type="molecule type" value="Genomic_DNA"/>
</dbReference>
<evidence type="ECO:0000313" key="3">
    <source>
        <dbReference type="Proteomes" id="UP000243096"/>
    </source>
</evidence>
<dbReference type="NCBIfam" id="NF041023">
    <property type="entry name" value="PP0621_fam"/>
    <property type="match status" value="1"/>
</dbReference>
<comment type="caution">
    <text evidence="2">The sequence shown here is derived from an EMBL/GenBank/DDBJ whole genome shotgun (WGS) entry which is preliminary data.</text>
</comment>
<proteinExistence type="predicted"/>
<keyword evidence="3" id="KW-1185">Reference proteome</keyword>
<evidence type="ECO:0008006" key="4">
    <source>
        <dbReference type="Google" id="ProtNLM"/>
    </source>
</evidence>
<sequence>MARILFWLFVILAIQWLWRQGVRRDRAHASRESEAGQESMRPQAEHGRADGAAGTRRTGAAGDGTLPEAIVRCAQCGVHVPVSETVSVEGQPFCSNEHALRYAARPVRRDNAR</sequence>
<accession>A0A2P5K9U5</accession>
<protein>
    <recommendedName>
        <fullName evidence="4">Deaminase</fullName>
    </recommendedName>
</protein>
<organism evidence="2 3">
    <name type="scientific">Mycetohabitans endofungorum</name>
    <dbReference type="NCBI Taxonomy" id="417203"/>
    <lineage>
        <taxon>Bacteria</taxon>
        <taxon>Pseudomonadati</taxon>
        <taxon>Pseudomonadota</taxon>
        <taxon>Betaproteobacteria</taxon>
        <taxon>Burkholderiales</taxon>
        <taxon>Burkholderiaceae</taxon>
        <taxon>Mycetohabitans</taxon>
    </lineage>
</organism>
<evidence type="ECO:0000256" key="1">
    <source>
        <dbReference type="SAM" id="MobiDB-lite"/>
    </source>
</evidence>
<name>A0A2P5K9U5_9BURK</name>
<dbReference type="Proteomes" id="UP000243096">
    <property type="component" value="Unassembled WGS sequence"/>
</dbReference>
<evidence type="ECO:0000313" key="2">
    <source>
        <dbReference type="EMBL" id="PPB83385.1"/>
    </source>
</evidence>
<reference evidence="2 3" key="1">
    <citation type="submission" date="2018-01" db="EMBL/GenBank/DDBJ databases">
        <title>Genomic Encyclopedia of Type Strains, Phase III (KMG-III): the genomes of soil and plant-associated and newly described type strains.</title>
        <authorList>
            <person name="Whitman W."/>
        </authorList>
    </citation>
    <scope>NUCLEOTIDE SEQUENCE [LARGE SCALE GENOMIC DNA]</scope>
    <source>
        <strain evidence="2 3">HKI456</strain>
    </source>
</reference>
<dbReference type="OrthoDB" id="9814432at2"/>
<dbReference type="InterPro" id="IPR049708">
    <property type="entry name" value="PP0621-like"/>
</dbReference>
<feature type="region of interest" description="Disordered" evidence="1">
    <location>
        <begin position="27"/>
        <end position="63"/>
    </location>
</feature>
<dbReference type="AlphaFoldDB" id="A0A2P5K9U5"/>
<gene>
    <name evidence="2" type="ORF">B0O95_10846</name>
</gene>
<dbReference type="RefSeq" id="WP_104077630.1">
    <property type="nucleotide sequence ID" value="NZ_CP062178.1"/>
</dbReference>